<feature type="transmembrane region" description="Helical" evidence="7">
    <location>
        <begin position="450"/>
        <end position="470"/>
    </location>
</feature>
<dbReference type="InterPro" id="IPR050250">
    <property type="entry name" value="Macrolide_Exporter_MacB"/>
</dbReference>
<feature type="transmembrane region" description="Helical" evidence="7">
    <location>
        <begin position="380"/>
        <end position="399"/>
    </location>
</feature>
<feature type="domain" description="ABC3 transporter permease C-terminal" evidence="8">
    <location>
        <begin position="702"/>
        <end position="818"/>
    </location>
</feature>
<dbReference type="AlphaFoldDB" id="A0A0V8QD55"/>
<evidence type="ECO:0000313" key="10">
    <source>
        <dbReference type="Proteomes" id="UP000054874"/>
    </source>
</evidence>
<gene>
    <name evidence="9" type="ORF">ASU35_12675</name>
</gene>
<dbReference type="OrthoDB" id="9793166at2"/>
<keyword evidence="5 7" id="KW-0472">Membrane</keyword>
<dbReference type="GO" id="GO:0005886">
    <property type="term" value="C:plasma membrane"/>
    <property type="evidence" value="ECO:0007669"/>
    <property type="project" value="UniProtKB-SubCell"/>
</dbReference>
<organism evidence="9 10">
    <name type="scientific">Acetivibrio ethanolgignens</name>
    <dbReference type="NCBI Taxonomy" id="290052"/>
    <lineage>
        <taxon>Bacteria</taxon>
        <taxon>Bacillati</taxon>
        <taxon>Bacillota</taxon>
        <taxon>Clostridia</taxon>
        <taxon>Eubacteriales</taxon>
        <taxon>Oscillospiraceae</taxon>
        <taxon>Acetivibrio</taxon>
    </lineage>
</organism>
<keyword evidence="4 7" id="KW-1133">Transmembrane helix</keyword>
<reference evidence="9 10" key="1">
    <citation type="submission" date="2015-11" db="EMBL/GenBank/DDBJ databases">
        <title>Butyribacter intestini gen. nov., sp. nov., a butyric acid-producing bacterium of the family Lachnospiraceae isolated from the human faeces.</title>
        <authorList>
            <person name="Zou Y."/>
            <person name="Xue W."/>
            <person name="Luo G."/>
            <person name="Lv M."/>
        </authorList>
    </citation>
    <scope>NUCLEOTIDE SEQUENCE [LARGE SCALE GENOMIC DNA]</scope>
    <source>
        <strain evidence="9 10">ACET-33324</strain>
    </source>
</reference>
<sequence length="826" mass="89647">MKSYLALAWKELKAQKITAILILVAVIMSTIMTTVIGQSIGILQSMRIQQAAGLNGNRYATFHQLGKEQAQKLHEDDRLYDVGDTIFIGSTPLGNSSLSLYLREYHDNALSMYPAIGNVKEGRLPEEAIEIALSEDALQYLGLDAVIGDTVSLDLSVSVMDGSLSELEYSADFVLTGILESSYIGYASGTVEGIVGEGTAEELLPEDYLLYSTDFKTYDKQNFQNIIYALAEDLNVDERYIQYNWVLLDAIGISYDEAVDSDTGTGFSFMTAACILVGVLVLLAAGLVIYNILKISITKRIKEYGTLRAIGGERGQIYRLVSLQLLILCGAGIPIGLLLGILSAKGVLIAATGLLNPDLFMANSTSELNSAINTASTVKLPMLFASIAVILLFALLAAFPAARYASHVSPTVAMSGQTVKIKRRIKRNRNIRNFEAYYARLNLKRGRGRTAVTILSLVMSITVFVALQSFTGLLDASSSVQDMYFSDYAVTNETVGIPSEAVKTLAENDAVESVSTTRLSVFMPGAGDILPFETDLSVQSHETLQLVNVDEAQLQIYAPNLSAQDKQALKDGTGCLVKNPIAFSYGDTTVQQTDLTVGDTIQLGDRTLPVLGLIDTAITINNDGFTNGVQLIVNDEIYCSLLGNDSYSEVYPTLQDNADTDTFESWLDSWCSNYPGTHWLSYLQSSNEMIESFEQIKMLCWVLIIFIGIIGILNIINTVYSNIHTRVGEIGMQRAIGMSAASLYKTFLWEGAYYGIIASVIGAVFGYVCCIFVGAAQTDALQLVAVPVMAIVEAAIISIVACLLATAIPLRSIARMSIVDSIETVE</sequence>
<dbReference type="PANTHER" id="PTHR30572:SF4">
    <property type="entry name" value="ABC TRANSPORTER PERMEASE YTRF"/>
    <property type="match status" value="1"/>
</dbReference>
<keyword evidence="2" id="KW-1003">Cell membrane</keyword>
<dbReference type="PANTHER" id="PTHR30572">
    <property type="entry name" value="MEMBRANE COMPONENT OF TRANSPORTER-RELATED"/>
    <property type="match status" value="1"/>
</dbReference>
<evidence type="ECO:0000256" key="4">
    <source>
        <dbReference type="ARBA" id="ARBA00022989"/>
    </source>
</evidence>
<feature type="transmembrane region" description="Helical" evidence="7">
    <location>
        <begin position="696"/>
        <end position="716"/>
    </location>
</feature>
<comment type="subcellular location">
    <subcellularLocation>
        <location evidence="1">Cell membrane</location>
        <topology evidence="1">Multi-pass membrane protein</topology>
    </subcellularLocation>
</comment>
<dbReference type="Proteomes" id="UP000054874">
    <property type="component" value="Unassembled WGS sequence"/>
</dbReference>
<dbReference type="Pfam" id="PF02687">
    <property type="entry name" value="FtsX"/>
    <property type="match status" value="2"/>
</dbReference>
<dbReference type="STRING" id="290052.ASU35_12675"/>
<dbReference type="RefSeq" id="WP_058353262.1">
    <property type="nucleotide sequence ID" value="NZ_CABMMD010000169.1"/>
</dbReference>
<feature type="transmembrane region" description="Helical" evidence="7">
    <location>
        <begin position="752"/>
        <end position="775"/>
    </location>
</feature>
<accession>A0A0V8QD55</accession>
<comment type="caution">
    <text evidence="9">The sequence shown here is derived from an EMBL/GenBank/DDBJ whole genome shotgun (WGS) entry which is preliminary data.</text>
</comment>
<feature type="transmembrane region" description="Helical" evidence="7">
    <location>
        <begin position="781"/>
        <end position="808"/>
    </location>
</feature>
<dbReference type="EMBL" id="LNAM01000169">
    <property type="protein sequence ID" value="KSV58512.1"/>
    <property type="molecule type" value="Genomic_DNA"/>
</dbReference>
<keyword evidence="3 7" id="KW-0812">Transmembrane</keyword>
<feature type="transmembrane region" description="Helical" evidence="7">
    <location>
        <begin position="269"/>
        <end position="293"/>
    </location>
</feature>
<proteinExistence type="inferred from homology"/>
<evidence type="ECO:0000256" key="1">
    <source>
        <dbReference type="ARBA" id="ARBA00004651"/>
    </source>
</evidence>
<evidence type="ECO:0000259" key="8">
    <source>
        <dbReference type="Pfam" id="PF02687"/>
    </source>
</evidence>
<evidence type="ECO:0000256" key="2">
    <source>
        <dbReference type="ARBA" id="ARBA00022475"/>
    </source>
</evidence>
<feature type="domain" description="ABC3 transporter permease C-terminal" evidence="8">
    <location>
        <begin position="276"/>
        <end position="410"/>
    </location>
</feature>
<evidence type="ECO:0000256" key="5">
    <source>
        <dbReference type="ARBA" id="ARBA00023136"/>
    </source>
</evidence>
<evidence type="ECO:0000256" key="6">
    <source>
        <dbReference type="ARBA" id="ARBA00038076"/>
    </source>
</evidence>
<feature type="transmembrane region" description="Helical" evidence="7">
    <location>
        <begin position="325"/>
        <end position="351"/>
    </location>
</feature>
<dbReference type="GO" id="GO:0022857">
    <property type="term" value="F:transmembrane transporter activity"/>
    <property type="evidence" value="ECO:0007669"/>
    <property type="project" value="TreeGrafter"/>
</dbReference>
<keyword evidence="10" id="KW-1185">Reference proteome</keyword>
<evidence type="ECO:0000256" key="3">
    <source>
        <dbReference type="ARBA" id="ARBA00022692"/>
    </source>
</evidence>
<feature type="transmembrane region" description="Helical" evidence="7">
    <location>
        <begin position="20"/>
        <end position="40"/>
    </location>
</feature>
<dbReference type="InterPro" id="IPR003838">
    <property type="entry name" value="ABC3_permease_C"/>
</dbReference>
<evidence type="ECO:0000256" key="7">
    <source>
        <dbReference type="SAM" id="Phobius"/>
    </source>
</evidence>
<protein>
    <recommendedName>
        <fullName evidence="8">ABC3 transporter permease C-terminal domain-containing protein</fullName>
    </recommendedName>
</protein>
<comment type="similarity">
    <text evidence="6">Belongs to the ABC-4 integral membrane protein family.</text>
</comment>
<name>A0A0V8QD55_9FIRM</name>
<evidence type="ECO:0000313" key="9">
    <source>
        <dbReference type="EMBL" id="KSV58512.1"/>
    </source>
</evidence>